<proteinExistence type="predicted"/>
<dbReference type="OrthoDB" id="9798690at2"/>
<keyword evidence="1" id="KW-1133">Transmembrane helix</keyword>
<evidence type="ECO:0000313" key="4">
    <source>
        <dbReference type="Proteomes" id="UP000295793"/>
    </source>
</evidence>
<dbReference type="PANTHER" id="PTHR42208:SF1">
    <property type="entry name" value="HEAVY METAL TRANSPORTER"/>
    <property type="match status" value="1"/>
</dbReference>
<feature type="domain" description="Urease accessory protein UreH-like transmembrane" evidence="2">
    <location>
        <begin position="7"/>
        <end position="201"/>
    </location>
</feature>
<feature type="transmembrane region" description="Helical" evidence="1">
    <location>
        <begin position="153"/>
        <end position="177"/>
    </location>
</feature>
<dbReference type="Pfam" id="PF13386">
    <property type="entry name" value="DsbD_2"/>
    <property type="match status" value="1"/>
</dbReference>
<name>A0A4R3I7B7_9GAMM</name>
<dbReference type="RefSeq" id="WP_132701731.1">
    <property type="nucleotide sequence ID" value="NZ_SLZR01000008.1"/>
</dbReference>
<dbReference type="EMBL" id="SLZR01000008">
    <property type="protein sequence ID" value="TCS40764.1"/>
    <property type="molecule type" value="Genomic_DNA"/>
</dbReference>
<keyword evidence="1" id="KW-0472">Membrane</keyword>
<comment type="caution">
    <text evidence="3">The sequence shown here is derived from an EMBL/GenBank/DDBJ whole genome shotgun (WGS) entry which is preliminary data.</text>
</comment>
<gene>
    <name evidence="3" type="ORF">BCF53_108129</name>
</gene>
<organism evidence="3 4">
    <name type="scientific">Reinekea marinisedimentorum</name>
    <dbReference type="NCBI Taxonomy" id="230495"/>
    <lineage>
        <taxon>Bacteria</taxon>
        <taxon>Pseudomonadati</taxon>
        <taxon>Pseudomonadota</taxon>
        <taxon>Gammaproteobacteria</taxon>
        <taxon>Oceanospirillales</taxon>
        <taxon>Saccharospirillaceae</taxon>
        <taxon>Reinekea</taxon>
    </lineage>
</organism>
<dbReference type="InterPro" id="IPR039447">
    <property type="entry name" value="UreH-like_TM_dom"/>
</dbReference>
<keyword evidence="4" id="KW-1185">Reference proteome</keyword>
<feature type="transmembrane region" description="Helical" evidence="1">
    <location>
        <begin position="189"/>
        <end position="209"/>
    </location>
</feature>
<feature type="transmembrane region" description="Helical" evidence="1">
    <location>
        <begin position="68"/>
        <end position="88"/>
    </location>
</feature>
<evidence type="ECO:0000313" key="3">
    <source>
        <dbReference type="EMBL" id="TCS40764.1"/>
    </source>
</evidence>
<evidence type="ECO:0000256" key="1">
    <source>
        <dbReference type="SAM" id="Phobius"/>
    </source>
</evidence>
<dbReference type="AlphaFoldDB" id="A0A4R3I7B7"/>
<keyword evidence="1" id="KW-0812">Transmembrane</keyword>
<feature type="transmembrane region" description="Helical" evidence="1">
    <location>
        <begin position="123"/>
        <end position="147"/>
    </location>
</feature>
<protein>
    <recommendedName>
        <fullName evidence="2">Urease accessory protein UreH-like transmembrane domain-containing protein</fullName>
    </recommendedName>
</protein>
<evidence type="ECO:0000259" key="2">
    <source>
        <dbReference type="Pfam" id="PF13386"/>
    </source>
</evidence>
<reference evidence="3 4" key="1">
    <citation type="submission" date="2019-03" db="EMBL/GenBank/DDBJ databases">
        <title>Genomic Encyclopedia of Archaeal and Bacterial Type Strains, Phase II (KMG-II): from individual species to whole genera.</title>
        <authorList>
            <person name="Goeker M."/>
        </authorList>
    </citation>
    <scope>NUCLEOTIDE SEQUENCE [LARGE SCALE GENOMIC DNA]</scope>
    <source>
        <strain evidence="3 4">DSM 15388</strain>
    </source>
</reference>
<dbReference type="PANTHER" id="PTHR42208">
    <property type="entry name" value="HEAVY METAL TRANSPORTER-RELATED"/>
    <property type="match status" value="1"/>
</dbReference>
<sequence length="214" mass="23194">MTELFSAFLIGLVSSSHCMGMCGGLAVAAGLNSAKPIMMLAYNLGRISTYVTLGVICQFFTGWIPQTVFPYLQLLSSLLLVLSALYIVNVSRALSLLEKAGTPIWRSLQPLIRKVLPVKTISTAYFLGILWGFIPCGLVYTALVFSLAQQSLIISAGIMLFFGLGTLPAMMGISLFAQHVRPWLNNPKAKAAIAVCLFLFAYLIAFQAISSMEL</sequence>
<accession>A0A4R3I7B7</accession>
<dbReference type="Proteomes" id="UP000295793">
    <property type="component" value="Unassembled WGS sequence"/>
</dbReference>